<proteinExistence type="predicted"/>
<comment type="caution">
    <text evidence="4">The sequence shown here is derived from an EMBL/GenBank/DDBJ whole genome shotgun (WGS) entry which is preliminary data.</text>
</comment>
<feature type="region of interest" description="Disordered" evidence="2">
    <location>
        <begin position="221"/>
        <end position="261"/>
    </location>
</feature>
<protein>
    <recommendedName>
        <fullName evidence="3">SWA2-like ubiquitin-associated domain-containing protein</fullName>
    </recommendedName>
</protein>
<feature type="compositionally biased region" description="Basic and acidic residues" evidence="2">
    <location>
        <begin position="15"/>
        <end position="25"/>
    </location>
</feature>
<dbReference type="InterPro" id="IPR015228">
    <property type="entry name" value="SWA2_UBA"/>
</dbReference>
<dbReference type="GO" id="GO:0031982">
    <property type="term" value="C:vesicle"/>
    <property type="evidence" value="ECO:0007669"/>
    <property type="project" value="TreeGrafter"/>
</dbReference>
<dbReference type="InterPro" id="IPR036869">
    <property type="entry name" value="J_dom_sf"/>
</dbReference>
<feature type="compositionally biased region" description="Low complexity" evidence="2">
    <location>
        <begin position="502"/>
        <end position="517"/>
    </location>
</feature>
<dbReference type="PANTHER" id="PTHR23172">
    <property type="entry name" value="AUXILIN/CYCLIN G-ASSOCIATED KINASE-RELATED"/>
    <property type="match status" value="1"/>
</dbReference>
<feature type="region of interest" description="Disordered" evidence="2">
    <location>
        <begin position="1"/>
        <end position="28"/>
    </location>
</feature>
<dbReference type="Pfam" id="PF09145">
    <property type="entry name" value="Ubiq-assoc"/>
    <property type="match status" value="1"/>
</dbReference>
<organism evidence="4 5">
    <name type="scientific">Zygosaccharomyces rouxii</name>
    <dbReference type="NCBI Taxonomy" id="4956"/>
    <lineage>
        <taxon>Eukaryota</taxon>
        <taxon>Fungi</taxon>
        <taxon>Dikarya</taxon>
        <taxon>Ascomycota</taxon>
        <taxon>Saccharomycotina</taxon>
        <taxon>Saccharomycetes</taxon>
        <taxon>Saccharomycetales</taxon>
        <taxon>Saccharomycetaceae</taxon>
        <taxon>Zygosaccharomyces</taxon>
    </lineage>
</organism>
<dbReference type="PANTHER" id="PTHR23172:SF19">
    <property type="entry name" value="J DOMAIN-CONTAINING PROTEIN"/>
    <property type="match status" value="1"/>
</dbReference>
<dbReference type="InterPro" id="IPR009060">
    <property type="entry name" value="UBA-like_sf"/>
</dbReference>
<dbReference type="GO" id="GO:0072583">
    <property type="term" value="P:clathrin-dependent endocytosis"/>
    <property type="evidence" value="ECO:0007669"/>
    <property type="project" value="TreeGrafter"/>
</dbReference>
<dbReference type="GO" id="GO:0030276">
    <property type="term" value="F:clathrin binding"/>
    <property type="evidence" value="ECO:0007669"/>
    <property type="project" value="TreeGrafter"/>
</dbReference>
<dbReference type="GO" id="GO:0005737">
    <property type="term" value="C:cytoplasm"/>
    <property type="evidence" value="ECO:0007669"/>
    <property type="project" value="TreeGrafter"/>
</dbReference>
<evidence type="ECO:0000313" key="4">
    <source>
        <dbReference type="EMBL" id="GAV53935.1"/>
    </source>
</evidence>
<reference evidence="4 5" key="1">
    <citation type="submission" date="2016-08" db="EMBL/GenBank/DDBJ databases">
        <title>Draft genome sequence of allopolyploid Zygosaccharomyces rouxii.</title>
        <authorList>
            <person name="Watanabe J."/>
            <person name="Uehara K."/>
            <person name="Mogi Y."/>
            <person name="Tsukioka Y."/>
        </authorList>
    </citation>
    <scope>NUCLEOTIDE SEQUENCE [LARGE SCALE GENOMIC DNA]</scope>
    <source>
        <strain evidence="4 5">NBRC 110957</strain>
    </source>
</reference>
<feature type="region of interest" description="Disordered" evidence="2">
    <location>
        <begin position="73"/>
        <end position="92"/>
    </location>
</feature>
<dbReference type="SUPFAM" id="SSF46565">
    <property type="entry name" value="Chaperone J-domain"/>
    <property type="match status" value="1"/>
</dbReference>
<evidence type="ECO:0000256" key="1">
    <source>
        <dbReference type="SAM" id="Coils"/>
    </source>
</evidence>
<dbReference type="GO" id="GO:0072318">
    <property type="term" value="P:clathrin coat disassembly"/>
    <property type="evidence" value="ECO:0007669"/>
    <property type="project" value="TreeGrafter"/>
</dbReference>
<dbReference type="OrthoDB" id="1717591at2759"/>
<sequence length="642" mass="71963">MGDPFADLLTQFKGGEAKPKTEDQGSKPLAAQYSGNVTRDASSNFSLSPQPVTAANNSKIDDDFEQLFGIKSNTDINSSDVNNRPTTTNDNEFDSAFDLLQTTPEKSKQSVNQEPEPLVDEVRDMEVAKLMSLGYSIDGANASYEQGILYDDAVEEIKRKKLRKRELQRQMAEINRERENSAPKGDENGRNNVDLISMASGLFNKGKKFVDQLGLFPDEEAGLPSYRSDKPKQRQAFGPELPRRPQEGPTPNPGDCNIPQHAEHVSMPLHQQLTNQAQEGDLLGDFQDKLSLGSQKNDSSSAAHPQSNETLLDFDAPPTNSTSASVSVSYQRSPVPKVAITQIELSGFNEFKDRAGELFKAGDYVAAIQEYEKSANTLPHSHPLRIISYSNLMASQLKTGQYKESLRVALMALELFPGDTAQWTELIQNSEPPKTYRDMWPKIVQRRAEAFEHSENFRDAFSAYQSLIENNFCTNKIMDGKRRCQKVLNPEKPKVGPKKPAPSQTPSQNSSPSPNTSDRVYKNLQRVKEDNRKQAEEETQRHALYDRVYDQIKSWESGKANDIRHLLSNLQMVVTWVDWKPVSTADLVMPKKVKITYLKAVAKTHPDKVPDSLPLDKKMIAESVFSSLSSAWEKFKSENDIN</sequence>
<accession>A0A1Q3AE82</accession>
<evidence type="ECO:0000313" key="5">
    <source>
        <dbReference type="Proteomes" id="UP000187013"/>
    </source>
</evidence>
<dbReference type="SUPFAM" id="SSF46934">
    <property type="entry name" value="UBA-like"/>
    <property type="match status" value="1"/>
</dbReference>
<feature type="region of interest" description="Disordered" evidence="2">
    <location>
        <begin position="488"/>
        <end position="519"/>
    </location>
</feature>
<dbReference type="SUPFAM" id="SSF48452">
    <property type="entry name" value="TPR-like"/>
    <property type="match status" value="1"/>
</dbReference>
<dbReference type="Gene3D" id="1.25.40.10">
    <property type="entry name" value="Tetratricopeptide repeat domain"/>
    <property type="match status" value="1"/>
</dbReference>
<dbReference type="Gene3D" id="1.10.8.10">
    <property type="entry name" value="DNA helicase RuvA subunit, C-terminal domain"/>
    <property type="match status" value="1"/>
</dbReference>
<dbReference type="AlphaFoldDB" id="A0A1Q3AE82"/>
<keyword evidence="1" id="KW-0175">Coiled coil</keyword>
<feature type="region of interest" description="Disordered" evidence="2">
    <location>
        <begin position="289"/>
        <end position="328"/>
    </location>
</feature>
<feature type="compositionally biased region" description="Polar residues" evidence="2">
    <location>
        <begin position="292"/>
        <end position="310"/>
    </location>
</feature>
<dbReference type="InterPro" id="IPR011990">
    <property type="entry name" value="TPR-like_helical_dom_sf"/>
</dbReference>
<name>A0A1Q3AE82_ZYGRO</name>
<dbReference type="CDD" id="cd14329">
    <property type="entry name" value="UBA_SWA2p_like"/>
    <property type="match status" value="1"/>
</dbReference>
<feature type="coiled-coil region" evidence="1">
    <location>
        <begin position="150"/>
        <end position="180"/>
    </location>
</feature>
<evidence type="ECO:0000256" key="2">
    <source>
        <dbReference type="SAM" id="MobiDB-lite"/>
    </source>
</evidence>
<dbReference type="Gene3D" id="1.10.287.110">
    <property type="entry name" value="DnaJ domain"/>
    <property type="match status" value="1"/>
</dbReference>
<gene>
    <name evidence="4" type="ORF">ZYGR_0AK04370</name>
</gene>
<evidence type="ECO:0000259" key="3">
    <source>
        <dbReference type="Pfam" id="PF09145"/>
    </source>
</evidence>
<feature type="compositionally biased region" description="Polar residues" evidence="2">
    <location>
        <begin position="318"/>
        <end position="328"/>
    </location>
</feature>
<dbReference type="Proteomes" id="UP000187013">
    <property type="component" value="Unassembled WGS sequence"/>
</dbReference>
<feature type="compositionally biased region" description="Polar residues" evidence="2">
    <location>
        <begin position="73"/>
        <end position="90"/>
    </location>
</feature>
<dbReference type="EMBL" id="BDGX01000037">
    <property type="protein sequence ID" value="GAV53935.1"/>
    <property type="molecule type" value="Genomic_DNA"/>
</dbReference>
<feature type="domain" description="SWA2-like ubiquitin-associated" evidence="3">
    <location>
        <begin position="118"/>
        <end position="161"/>
    </location>
</feature>